<proteinExistence type="predicted"/>
<dbReference type="EMBL" id="JAWWNJ010000120">
    <property type="protein sequence ID" value="KAK6988757.1"/>
    <property type="molecule type" value="Genomic_DNA"/>
</dbReference>
<protein>
    <submittedName>
        <fullName evidence="3">Uncharacterized protein</fullName>
    </submittedName>
</protein>
<sequence>DFVLEASASGKRKISNECFENRWNSTADGRTQFFITADILAAFAKSREKTNNARASQELISAKVDMARQTRQLFQDNNNLPFPSSLLGTATSSHPQEGVLEFDPQDPSLPTSISTELAISRPYIPPPHQPSSTSV</sequence>
<reference evidence="3 4" key="1">
    <citation type="journal article" date="2024" name="J Genomics">
        <title>Draft genome sequencing and assembly of Favolaschia claudopus CIRM-BRFM 2984 isolated from oak limbs.</title>
        <authorList>
            <person name="Navarro D."/>
            <person name="Drula E."/>
            <person name="Chaduli D."/>
            <person name="Cazenave R."/>
            <person name="Ahrendt S."/>
            <person name="Wang J."/>
            <person name="Lipzen A."/>
            <person name="Daum C."/>
            <person name="Barry K."/>
            <person name="Grigoriev I.V."/>
            <person name="Favel A."/>
            <person name="Rosso M.N."/>
            <person name="Martin F."/>
        </authorList>
    </citation>
    <scope>NUCLEOTIDE SEQUENCE [LARGE SCALE GENOMIC DNA]</scope>
    <source>
        <strain evidence="3 4">CIRM-BRFM 2984</strain>
    </source>
</reference>
<feature type="non-terminal residue" evidence="3">
    <location>
        <position position="135"/>
    </location>
</feature>
<feature type="compositionally biased region" description="Polar residues" evidence="1">
    <location>
        <begin position="84"/>
        <end position="95"/>
    </location>
</feature>
<evidence type="ECO:0000256" key="1">
    <source>
        <dbReference type="SAM" id="MobiDB-lite"/>
    </source>
</evidence>
<evidence type="ECO:0000313" key="4">
    <source>
        <dbReference type="Proteomes" id="UP001362999"/>
    </source>
</evidence>
<keyword evidence="4" id="KW-1185">Reference proteome</keyword>
<comment type="caution">
    <text evidence="3">The sequence shown here is derived from an EMBL/GenBank/DDBJ whole genome shotgun (WGS) entry which is preliminary data.</text>
</comment>
<accession>A0AAW0ADA5</accession>
<evidence type="ECO:0000313" key="3">
    <source>
        <dbReference type="EMBL" id="KAK7006989.1"/>
    </source>
</evidence>
<evidence type="ECO:0000313" key="2">
    <source>
        <dbReference type="EMBL" id="KAK6988757.1"/>
    </source>
</evidence>
<dbReference type="Proteomes" id="UP001362999">
    <property type="component" value="Unassembled WGS sequence"/>
</dbReference>
<gene>
    <name evidence="2" type="ORF">R3P38DRAFT_2476598</name>
    <name evidence="3" type="ORF">R3P38DRAFT_2476908</name>
</gene>
<name>A0AAW0ADA5_9AGAR</name>
<dbReference type="EMBL" id="JAWWNJ010000074">
    <property type="protein sequence ID" value="KAK7006989.1"/>
    <property type="molecule type" value="Genomic_DNA"/>
</dbReference>
<feature type="region of interest" description="Disordered" evidence="1">
    <location>
        <begin position="84"/>
        <end position="112"/>
    </location>
</feature>
<dbReference type="AlphaFoldDB" id="A0AAW0ADA5"/>
<feature type="non-terminal residue" evidence="3">
    <location>
        <position position="1"/>
    </location>
</feature>
<organism evidence="3 4">
    <name type="scientific">Favolaschia claudopus</name>
    <dbReference type="NCBI Taxonomy" id="2862362"/>
    <lineage>
        <taxon>Eukaryota</taxon>
        <taxon>Fungi</taxon>
        <taxon>Dikarya</taxon>
        <taxon>Basidiomycota</taxon>
        <taxon>Agaricomycotina</taxon>
        <taxon>Agaricomycetes</taxon>
        <taxon>Agaricomycetidae</taxon>
        <taxon>Agaricales</taxon>
        <taxon>Marasmiineae</taxon>
        <taxon>Mycenaceae</taxon>
        <taxon>Favolaschia</taxon>
    </lineage>
</organism>